<dbReference type="AlphaFoldDB" id="A0A1G9KUJ2"/>
<name>A0A1G9KUJ2_9FIRM</name>
<evidence type="ECO:0000256" key="3">
    <source>
        <dbReference type="ARBA" id="ARBA00022448"/>
    </source>
</evidence>
<evidence type="ECO:0000256" key="5">
    <source>
        <dbReference type="ARBA" id="ARBA00022692"/>
    </source>
</evidence>
<feature type="transmembrane region" description="Helical" evidence="8">
    <location>
        <begin position="302"/>
        <end position="328"/>
    </location>
</feature>
<dbReference type="GO" id="GO:0055085">
    <property type="term" value="P:transmembrane transport"/>
    <property type="evidence" value="ECO:0007669"/>
    <property type="project" value="TreeGrafter"/>
</dbReference>
<evidence type="ECO:0000256" key="4">
    <source>
        <dbReference type="ARBA" id="ARBA00022475"/>
    </source>
</evidence>
<dbReference type="GO" id="GO:0005886">
    <property type="term" value="C:plasma membrane"/>
    <property type="evidence" value="ECO:0007669"/>
    <property type="project" value="UniProtKB-SubCell"/>
</dbReference>
<feature type="transmembrane region" description="Helical" evidence="8">
    <location>
        <begin position="233"/>
        <end position="254"/>
    </location>
</feature>
<keyword evidence="5 8" id="KW-0812">Transmembrane</keyword>
<dbReference type="PANTHER" id="PTHR21716">
    <property type="entry name" value="TRANSMEMBRANE PROTEIN"/>
    <property type="match status" value="1"/>
</dbReference>
<organism evidence="9 10">
    <name type="scientific">Dendrosporobacter quercicolus</name>
    <dbReference type="NCBI Taxonomy" id="146817"/>
    <lineage>
        <taxon>Bacteria</taxon>
        <taxon>Bacillati</taxon>
        <taxon>Bacillota</taxon>
        <taxon>Negativicutes</taxon>
        <taxon>Selenomonadales</taxon>
        <taxon>Sporomusaceae</taxon>
        <taxon>Dendrosporobacter</taxon>
    </lineage>
</organism>
<feature type="transmembrane region" description="Helical" evidence="8">
    <location>
        <begin position="63"/>
        <end position="85"/>
    </location>
</feature>
<feature type="transmembrane region" description="Helical" evidence="8">
    <location>
        <begin position="7"/>
        <end position="25"/>
    </location>
</feature>
<sequence>MIISKQQVRLSIILLVALAAVYFLWLVRSGLYPFIIGLFLAYLLNPAVCYLETKGFKRLWAILLLYILLFSILLGGGSQLIPLLVRELEDFGAELPQMAAKVAELIQMIQNQYQNAGLPFSMRTALDQAVLRMETETQMFVSAVAQGIVNMLSHAIGLVVSPVLAFYLLHDWYLIKEELLSLLPGRWRTEILSIFKDINKVLNGVIRGQIIIAVFVGMLISTGLYFLNLKYALLIGILAGVLDVIPYFGAIIGAAPAVAMALLFSPVLALKVALLFFVVHQLEGAVIQPKIMGESVGLHPLSVIFFVFIGGEVGGLAGMLLGVPLAAIGKVFIRHFIKLLV</sequence>
<evidence type="ECO:0000256" key="2">
    <source>
        <dbReference type="ARBA" id="ARBA00009773"/>
    </source>
</evidence>
<keyword evidence="3" id="KW-0813">Transport</keyword>
<evidence type="ECO:0000313" key="9">
    <source>
        <dbReference type="EMBL" id="SDL52975.1"/>
    </source>
</evidence>
<protein>
    <submittedName>
        <fullName evidence="9">Predicted PurR-regulated permease PerM</fullName>
    </submittedName>
</protein>
<dbReference type="Proteomes" id="UP000214880">
    <property type="component" value="Unassembled WGS sequence"/>
</dbReference>
<keyword evidence="4" id="KW-1003">Cell membrane</keyword>
<feature type="transmembrane region" description="Helical" evidence="8">
    <location>
        <begin position="31"/>
        <end position="51"/>
    </location>
</feature>
<dbReference type="RefSeq" id="WP_092067270.1">
    <property type="nucleotide sequence ID" value="NZ_FNHB01000001.1"/>
</dbReference>
<evidence type="ECO:0000256" key="6">
    <source>
        <dbReference type="ARBA" id="ARBA00022989"/>
    </source>
</evidence>
<keyword evidence="7 8" id="KW-0472">Membrane</keyword>
<comment type="subcellular location">
    <subcellularLocation>
        <location evidence="1">Cell membrane</location>
        <topology evidence="1">Multi-pass membrane protein</topology>
    </subcellularLocation>
</comment>
<evidence type="ECO:0000313" key="10">
    <source>
        <dbReference type="Proteomes" id="UP000214880"/>
    </source>
</evidence>
<keyword evidence="10" id="KW-1185">Reference proteome</keyword>
<evidence type="ECO:0000256" key="1">
    <source>
        <dbReference type="ARBA" id="ARBA00004651"/>
    </source>
</evidence>
<comment type="similarity">
    <text evidence="2">Belongs to the autoinducer-2 exporter (AI-2E) (TC 2.A.86) family.</text>
</comment>
<proteinExistence type="inferred from homology"/>
<feature type="transmembrane region" description="Helical" evidence="8">
    <location>
        <begin position="261"/>
        <end position="282"/>
    </location>
</feature>
<evidence type="ECO:0000256" key="7">
    <source>
        <dbReference type="ARBA" id="ARBA00023136"/>
    </source>
</evidence>
<feature type="transmembrane region" description="Helical" evidence="8">
    <location>
        <begin position="210"/>
        <end position="227"/>
    </location>
</feature>
<keyword evidence="6 8" id="KW-1133">Transmembrane helix</keyword>
<dbReference type="EMBL" id="FNHB01000001">
    <property type="protein sequence ID" value="SDL52975.1"/>
    <property type="molecule type" value="Genomic_DNA"/>
</dbReference>
<dbReference type="Pfam" id="PF01594">
    <property type="entry name" value="AI-2E_transport"/>
    <property type="match status" value="1"/>
</dbReference>
<dbReference type="STRING" id="146817.SAMN04488502_101130"/>
<evidence type="ECO:0000256" key="8">
    <source>
        <dbReference type="SAM" id="Phobius"/>
    </source>
</evidence>
<reference evidence="9 10" key="1">
    <citation type="submission" date="2016-10" db="EMBL/GenBank/DDBJ databases">
        <authorList>
            <person name="de Groot N.N."/>
        </authorList>
    </citation>
    <scope>NUCLEOTIDE SEQUENCE [LARGE SCALE GENOMIC DNA]</scope>
    <source>
        <strain evidence="9 10">DSM 1736</strain>
    </source>
</reference>
<dbReference type="InterPro" id="IPR002549">
    <property type="entry name" value="AI-2E-like"/>
</dbReference>
<feature type="transmembrane region" description="Helical" evidence="8">
    <location>
        <begin position="148"/>
        <end position="169"/>
    </location>
</feature>
<gene>
    <name evidence="9" type="ORF">SAMN04488502_101130</name>
</gene>
<dbReference type="OrthoDB" id="9793390at2"/>
<accession>A0A1G9KUJ2</accession>
<dbReference type="PANTHER" id="PTHR21716:SF53">
    <property type="entry name" value="PERMEASE PERM-RELATED"/>
    <property type="match status" value="1"/>
</dbReference>